<dbReference type="RefSeq" id="WP_010680133.1">
    <property type="nucleotide sequence ID" value="NZ_UGHE01000002.1"/>
</dbReference>
<dbReference type="Pfam" id="PF18956">
    <property type="entry name" value="DUF5699"/>
    <property type="match status" value="1"/>
</dbReference>
<dbReference type="Proteomes" id="UP000254496">
    <property type="component" value="Unassembled WGS sequence"/>
</dbReference>
<proteinExistence type="predicted"/>
<keyword evidence="1" id="KW-1133">Transmembrane helix</keyword>
<feature type="transmembrane region" description="Helical" evidence="1">
    <location>
        <begin position="33"/>
        <end position="51"/>
    </location>
</feature>
<dbReference type="InterPro" id="IPR043753">
    <property type="entry name" value="DUF5699"/>
</dbReference>
<sequence length="93" mass="10114">MRIILKIILFPVSLVLSILTAFLTFLLGIGTTILYFLMSFCVIGSIASFIYHDTVTGIQALVIAFLVSPYGLPMIGAFCIALIEAVNCKIRAI</sequence>
<name>A0AB38H5X2_9PAST</name>
<evidence type="ECO:0000256" key="1">
    <source>
        <dbReference type="SAM" id="Phobius"/>
    </source>
</evidence>
<reference evidence="2 3" key="1">
    <citation type="submission" date="2018-06" db="EMBL/GenBank/DDBJ databases">
        <authorList>
            <consortium name="Pathogen Informatics"/>
            <person name="Doyle S."/>
        </authorList>
    </citation>
    <scope>NUCLEOTIDE SEQUENCE [LARGE SCALE GENOMIC DNA]</scope>
    <source>
        <strain evidence="2 3">NCTC8540</strain>
    </source>
</reference>
<feature type="transmembrane region" description="Helical" evidence="1">
    <location>
        <begin position="58"/>
        <end position="83"/>
    </location>
</feature>
<evidence type="ECO:0000313" key="2">
    <source>
        <dbReference type="EMBL" id="STO67593.1"/>
    </source>
</evidence>
<comment type="caution">
    <text evidence="2">The sequence shown here is derived from an EMBL/GenBank/DDBJ whole genome shotgun (WGS) entry which is preliminary data.</text>
</comment>
<dbReference type="AlphaFoldDB" id="A0AB38H5X2"/>
<protein>
    <submittedName>
        <fullName evidence="2">Uncharacterized protein</fullName>
    </submittedName>
</protein>
<gene>
    <name evidence="2" type="ORF">NCTC8540_00055</name>
</gene>
<feature type="transmembrane region" description="Helical" evidence="1">
    <location>
        <begin position="7"/>
        <end position="27"/>
    </location>
</feature>
<dbReference type="EMBL" id="UGHJ01000001">
    <property type="protein sequence ID" value="STO67593.1"/>
    <property type="molecule type" value="Genomic_DNA"/>
</dbReference>
<keyword evidence="1" id="KW-0472">Membrane</keyword>
<evidence type="ECO:0000313" key="3">
    <source>
        <dbReference type="Proteomes" id="UP000254496"/>
    </source>
</evidence>
<accession>A0AB38H5X2</accession>
<keyword evidence="1" id="KW-0812">Transmembrane</keyword>
<organism evidence="2 3">
    <name type="scientific">Canicola haemoglobinophilus</name>
    <dbReference type="NCBI Taxonomy" id="733"/>
    <lineage>
        <taxon>Bacteria</taxon>
        <taxon>Pseudomonadati</taxon>
        <taxon>Pseudomonadota</taxon>
        <taxon>Gammaproteobacteria</taxon>
        <taxon>Pasteurellales</taxon>
        <taxon>Pasteurellaceae</taxon>
        <taxon>Canicola</taxon>
    </lineage>
</organism>